<dbReference type="InterPro" id="IPR018181">
    <property type="entry name" value="Heat_shock_70_CS"/>
</dbReference>
<dbReference type="STRING" id="188477.A0A3S1B2Q1"/>
<dbReference type="InterPro" id="IPR042048">
    <property type="entry name" value="HSPA13"/>
</dbReference>
<comment type="subunit">
    <text evidence="4">Binds UBQLN2.</text>
</comment>
<keyword evidence="7" id="KW-0547">Nucleotide-binding</keyword>
<comment type="caution">
    <text evidence="13">The sequence shown here is derived from an EMBL/GenBank/DDBJ whole genome shotgun (WGS) entry which is preliminary data.</text>
</comment>
<dbReference type="PANTHER" id="PTHR19375">
    <property type="entry name" value="HEAT SHOCK PROTEIN 70KDA"/>
    <property type="match status" value="1"/>
</dbReference>
<evidence type="ECO:0000256" key="6">
    <source>
        <dbReference type="ARBA" id="ARBA00022729"/>
    </source>
</evidence>
<dbReference type="Gene3D" id="3.30.420.40">
    <property type="match status" value="2"/>
</dbReference>
<dbReference type="CDD" id="cd10237">
    <property type="entry name" value="ASKHA_NBD_HSP70_HSPA13"/>
    <property type="match status" value="1"/>
</dbReference>
<feature type="signal peptide" evidence="12">
    <location>
        <begin position="1"/>
        <end position="22"/>
    </location>
</feature>
<comment type="function">
    <text evidence="1">Has peptide-independent ATPase activity.</text>
</comment>
<feature type="chain" id="PRO_5018692864" description="Heat shock 70 kDa protein 13" evidence="12">
    <location>
        <begin position="23"/>
        <end position="431"/>
    </location>
</feature>
<dbReference type="FunFam" id="3.30.30.30:FF:000007">
    <property type="entry name" value="Heat shock 70 kDa protein 13"/>
    <property type="match status" value="1"/>
</dbReference>
<dbReference type="PRINTS" id="PR00301">
    <property type="entry name" value="HEATSHOCK70"/>
</dbReference>
<dbReference type="Proteomes" id="UP000271974">
    <property type="component" value="Unassembled WGS sequence"/>
</dbReference>
<evidence type="ECO:0000256" key="11">
    <source>
        <dbReference type="ARBA" id="ARBA00031426"/>
    </source>
</evidence>
<gene>
    <name evidence="13" type="ORF">EGW08_013758</name>
</gene>
<evidence type="ECO:0000256" key="7">
    <source>
        <dbReference type="ARBA" id="ARBA00022741"/>
    </source>
</evidence>
<dbReference type="EMBL" id="RQTK01000507">
    <property type="protein sequence ID" value="RUS78470.1"/>
    <property type="molecule type" value="Genomic_DNA"/>
</dbReference>
<dbReference type="Pfam" id="PF00012">
    <property type="entry name" value="HSP70"/>
    <property type="match status" value="1"/>
</dbReference>
<dbReference type="PROSITE" id="PS00297">
    <property type="entry name" value="HSP70_1"/>
    <property type="match status" value="1"/>
</dbReference>
<comment type="similarity">
    <text evidence="3">Belongs to the heat shock protein 70 family.</text>
</comment>
<evidence type="ECO:0000256" key="9">
    <source>
        <dbReference type="ARBA" id="ARBA00022840"/>
    </source>
</evidence>
<dbReference type="FunFam" id="3.90.640.10:FF:000003">
    <property type="entry name" value="Molecular chaperone DnaK"/>
    <property type="match status" value="1"/>
</dbReference>
<evidence type="ECO:0000256" key="8">
    <source>
        <dbReference type="ARBA" id="ARBA00022824"/>
    </source>
</evidence>
<dbReference type="SUPFAM" id="SSF53067">
    <property type="entry name" value="Actin-like ATPase domain"/>
    <property type="match status" value="2"/>
</dbReference>
<evidence type="ECO:0000256" key="12">
    <source>
        <dbReference type="SAM" id="SignalP"/>
    </source>
</evidence>
<evidence type="ECO:0000256" key="2">
    <source>
        <dbReference type="ARBA" id="ARBA00004144"/>
    </source>
</evidence>
<evidence type="ECO:0000256" key="5">
    <source>
        <dbReference type="ARBA" id="ARBA00018765"/>
    </source>
</evidence>
<dbReference type="GO" id="GO:0140662">
    <property type="term" value="F:ATP-dependent protein folding chaperone"/>
    <property type="evidence" value="ECO:0007669"/>
    <property type="project" value="InterPro"/>
</dbReference>
<keyword evidence="10" id="KW-0492">Microsome</keyword>
<dbReference type="InterPro" id="IPR013126">
    <property type="entry name" value="Hsp_70_fam"/>
</dbReference>
<reference evidence="13 14" key="1">
    <citation type="submission" date="2019-01" db="EMBL/GenBank/DDBJ databases">
        <title>A draft genome assembly of the solar-powered sea slug Elysia chlorotica.</title>
        <authorList>
            <person name="Cai H."/>
            <person name="Li Q."/>
            <person name="Fang X."/>
            <person name="Li J."/>
            <person name="Curtis N.E."/>
            <person name="Altenburger A."/>
            <person name="Shibata T."/>
            <person name="Feng M."/>
            <person name="Maeda T."/>
            <person name="Schwartz J.A."/>
            <person name="Shigenobu S."/>
            <person name="Lundholm N."/>
            <person name="Nishiyama T."/>
            <person name="Yang H."/>
            <person name="Hasebe M."/>
            <person name="Li S."/>
            <person name="Pierce S.K."/>
            <person name="Wang J."/>
        </authorList>
    </citation>
    <scope>NUCLEOTIDE SEQUENCE [LARGE SCALE GENOMIC DNA]</scope>
    <source>
        <strain evidence="13">EC2010</strain>
        <tissue evidence="13">Whole organism of an adult</tissue>
    </source>
</reference>
<keyword evidence="9" id="KW-0067">ATP-binding</keyword>
<dbReference type="PROSITE" id="PS01036">
    <property type="entry name" value="HSP70_3"/>
    <property type="match status" value="1"/>
</dbReference>
<evidence type="ECO:0000256" key="4">
    <source>
        <dbReference type="ARBA" id="ARBA00011671"/>
    </source>
</evidence>
<keyword evidence="14" id="KW-1185">Reference proteome</keyword>
<evidence type="ECO:0000313" key="13">
    <source>
        <dbReference type="EMBL" id="RUS78470.1"/>
    </source>
</evidence>
<proteinExistence type="inferred from homology"/>
<evidence type="ECO:0000256" key="10">
    <source>
        <dbReference type="ARBA" id="ARBA00022848"/>
    </source>
</evidence>
<evidence type="ECO:0000256" key="1">
    <source>
        <dbReference type="ARBA" id="ARBA00002077"/>
    </source>
</evidence>
<name>A0A3S1B2Q1_ELYCH</name>
<keyword evidence="6 12" id="KW-0732">Signal</keyword>
<sequence>MSSHYIILGTSVLAVLLAGYLAQMYLPPPKPKVVGIDLGTTFSCVGMYHAVTGNVSVLTTQDGHKCIPSVVAILDDGILVGYDAVAQAEHNPSNTLYDAKRFIGKTFTKEEVDEAQKQYSFKIKADQFGMVSFSVVVNSTERLVSPEDVGSIIIGTLKQAVERNLSVPVNRAVLSVPAEFDEKQRNFTMKAGALAGLEILRVINEPTAAAMAYGLHTKSNIHNVLVVDLGGGTLDVSLLNVQGGMFLTQAMAGNNRLGGQDFNQRLLEYLLERIKEQFKKPLTDKEDLQVLRMKVEEAKLNLTYHDAASISLKLQSFGKASFKETITRVLFEKINSDLFLRVLEPIDRVLQATELTPEEVDEIVLVGGSTRIPRVISLVEEHMKRRPNTDVDPELAVVTGVSVQAGILGGMWPLTVSAVELPTRVKKIHIH</sequence>
<protein>
    <recommendedName>
        <fullName evidence="5">Heat shock 70 kDa protein 13</fullName>
    </recommendedName>
    <alternativeName>
        <fullName evidence="11">Stress-70 protein chaperone microsome-associated 60 kDa protein</fullName>
    </alternativeName>
</protein>
<dbReference type="GO" id="GO:0005524">
    <property type="term" value="F:ATP binding"/>
    <property type="evidence" value="ECO:0007669"/>
    <property type="project" value="UniProtKB-KW"/>
</dbReference>
<evidence type="ECO:0000313" key="14">
    <source>
        <dbReference type="Proteomes" id="UP000271974"/>
    </source>
</evidence>
<dbReference type="Gene3D" id="3.90.640.10">
    <property type="entry name" value="Actin, Chain A, domain 4"/>
    <property type="match status" value="1"/>
</dbReference>
<accession>A0A3S1B2Q1</accession>
<dbReference type="InterPro" id="IPR043129">
    <property type="entry name" value="ATPase_NBD"/>
</dbReference>
<dbReference type="AlphaFoldDB" id="A0A3S1B2Q1"/>
<evidence type="ECO:0000256" key="3">
    <source>
        <dbReference type="ARBA" id="ARBA00007381"/>
    </source>
</evidence>
<dbReference type="Gene3D" id="3.30.30.30">
    <property type="match status" value="1"/>
</dbReference>
<organism evidence="13 14">
    <name type="scientific">Elysia chlorotica</name>
    <name type="common">Eastern emerald elysia</name>
    <name type="synonym">Sea slug</name>
    <dbReference type="NCBI Taxonomy" id="188477"/>
    <lineage>
        <taxon>Eukaryota</taxon>
        <taxon>Metazoa</taxon>
        <taxon>Spiralia</taxon>
        <taxon>Lophotrochozoa</taxon>
        <taxon>Mollusca</taxon>
        <taxon>Gastropoda</taxon>
        <taxon>Heterobranchia</taxon>
        <taxon>Euthyneura</taxon>
        <taxon>Panpulmonata</taxon>
        <taxon>Sacoglossa</taxon>
        <taxon>Placobranchoidea</taxon>
        <taxon>Plakobranchidae</taxon>
        <taxon>Elysia</taxon>
    </lineage>
</organism>
<comment type="subcellular location">
    <subcellularLocation>
        <location evidence="2">Microsome</location>
    </subcellularLocation>
</comment>
<dbReference type="OrthoDB" id="2401965at2759"/>
<dbReference type="PROSITE" id="PS00329">
    <property type="entry name" value="HSP70_2"/>
    <property type="match status" value="1"/>
</dbReference>
<keyword evidence="8" id="KW-0256">Endoplasmic reticulum</keyword>